<evidence type="ECO:0000313" key="11">
    <source>
        <dbReference type="Proteomes" id="UP000237000"/>
    </source>
</evidence>
<organism evidence="10 11">
    <name type="scientific">Trema orientale</name>
    <name type="common">Charcoal tree</name>
    <name type="synonym">Celtis orientalis</name>
    <dbReference type="NCBI Taxonomy" id="63057"/>
    <lineage>
        <taxon>Eukaryota</taxon>
        <taxon>Viridiplantae</taxon>
        <taxon>Streptophyta</taxon>
        <taxon>Embryophyta</taxon>
        <taxon>Tracheophyta</taxon>
        <taxon>Spermatophyta</taxon>
        <taxon>Magnoliopsida</taxon>
        <taxon>eudicotyledons</taxon>
        <taxon>Gunneridae</taxon>
        <taxon>Pentapetalae</taxon>
        <taxon>rosids</taxon>
        <taxon>fabids</taxon>
        <taxon>Rosales</taxon>
        <taxon>Cannabaceae</taxon>
        <taxon>Trema</taxon>
    </lineage>
</organism>
<feature type="non-terminal residue" evidence="10">
    <location>
        <position position="1"/>
    </location>
</feature>
<comment type="subcellular location">
    <subcellularLocation>
        <location evidence="1">Endoplasmic reticulum membrane</location>
        <topology evidence="1">Single-pass type I membrane protein</topology>
    </subcellularLocation>
</comment>
<keyword evidence="3" id="KW-0732">Signal</keyword>
<dbReference type="Gene3D" id="2.60.120.200">
    <property type="match status" value="1"/>
</dbReference>
<accession>A0A2P5AGQ5</accession>
<evidence type="ECO:0000256" key="5">
    <source>
        <dbReference type="ARBA" id="ARBA00022824"/>
    </source>
</evidence>
<proteinExistence type="inferred from homology"/>
<evidence type="ECO:0000256" key="6">
    <source>
        <dbReference type="ARBA" id="ARBA00022837"/>
    </source>
</evidence>
<feature type="region of interest" description="Disordered" evidence="9">
    <location>
        <begin position="182"/>
        <end position="203"/>
    </location>
</feature>
<evidence type="ECO:0000256" key="3">
    <source>
        <dbReference type="ARBA" id="ARBA00022729"/>
    </source>
</evidence>
<name>A0A2P5AGQ5_TREOI</name>
<dbReference type="PANTHER" id="PTHR11073">
    <property type="entry name" value="CALRETICULIN AND CALNEXIN"/>
    <property type="match status" value="1"/>
</dbReference>
<reference evidence="11" key="1">
    <citation type="submission" date="2016-06" db="EMBL/GenBank/DDBJ databases">
        <title>Parallel loss of symbiosis genes in relatives of nitrogen-fixing non-legume Parasponia.</title>
        <authorList>
            <person name="Van Velzen R."/>
            <person name="Holmer R."/>
            <person name="Bu F."/>
            <person name="Rutten L."/>
            <person name="Van Zeijl A."/>
            <person name="Liu W."/>
            <person name="Santuari L."/>
            <person name="Cao Q."/>
            <person name="Sharma T."/>
            <person name="Shen D."/>
            <person name="Roswanjaya Y."/>
            <person name="Wardhani T."/>
            <person name="Kalhor M.S."/>
            <person name="Jansen J."/>
            <person name="Van den Hoogen J."/>
            <person name="Gungor B."/>
            <person name="Hartog M."/>
            <person name="Hontelez J."/>
            <person name="Verver J."/>
            <person name="Yang W.-C."/>
            <person name="Schijlen E."/>
            <person name="Repin R."/>
            <person name="Schilthuizen M."/>
            <person name="Schranz E."/>
            <person name="Heidstra R."/>
            <person name="Miyata K."/>
            <person name="Fedorova E."/>
            <person name="Kohlen W."/>
            <person name="Bisseling T."/>
            <person name="Smit S."/>
            <person name="Geurts R."/>
        </authorList>
    </citation>
    <scope>NUCLEOTIDE SEQUENCE [LARGE SCALE GENOMIC DNA]</scope>
    <source>
        <strain evidence="11">cv. RG33-2</strain>
    </source>
</reference>
<dbReference type="Proteomes" id="UP000237000">
    <property type="component" value="Unassembled WGS sequence"/>
</dbReference>
<evidence type="ECO:0000256" key="8">
    <source>
        <dbReference type="RuleBase" id="RU362126"/>
    </source>
</evidence>
<evidence type="ECO:0000256" key="2">
    <source>
        <dbReference type="ARBA" id="ARBA00010983"/>
    </source>
</evidence>
<sequence length="238" mass="27664">IFYRSFEDSFKGRWIVSEKDDYNYLNEGHDDHGLLVSKKARKYAFVKEFDHNLALKDKTITLQFEVRLHNGLEYGGSYLKYLQTQHAGWKAKKFDNESPYSIMFGSDKCGSTNKVHFMLKHKNPKNWKYVEHHLNNPSSVPSDKLTHVYTTLLTPDNELRLLVDDEEKKKANFLSSEDFEPPLIPAKPISDPNDKKPEDWEGGMEITRIVVHAEKTKKKKTKKKKTSNVLVSFKKIGD</sequence>
<dbReference type="GO" id="GO:0005509">
    <property type="term" value="F:calcium ion binding"/>
    <property type="evidence" value="ECO:0007669"/>
    <property type="project" value="InterPro"/>
</dbReference>
<evidence type="ECO:0000256" key="4">
    <source>
        <dbReference type="ARBA" id="ARBA00022737"/>
    </source>
</evidence>
<keyword evidence="5 8" id="KW-0256">Endoplasmic reticulum</keyword>
<keyword evidence="11" id="KW-1185">Reference proteome</keyword>
<evidence type="ECO:0000256" key="9">
    <source>
        <dbReference type="SAM" id="MobiDB-lite"/>
    </source>
</evidence>
<dbReference type="InterPro" id="IPR018124">
    <property type="entry name" value="Calret/calnex_CS"/>
</dbReference>
<dbReference type="SUPFAM" id="SSF49899">
    <property type="entry name" value="Concanavalin A-like lectins/glucanases"/>
    <property type="match status" value="1"/>
</dbReference>
<dbReference type="GO" id="GO:0005789">
    <property type="term" value="C:endoplasmic reticulum membrane"/>
    <property type="evidence" value="ECO:0007669"/>
    <property type="project" value="UniProtKB-SubCell"/>
</dbReference>
<comment type="caution">
    <text evidence="10">The sequence shown here is derived from an EMBL/GenBank/DDBJ whole genome shotgun (WGS) entry which is preliminary data.</text>
</comment>
<dbReference type="GO" id="GO:0051082">
    <property type="term" value="F:unfolded protein binding"/>
    <property type="evidence" value="ECO:0007669"/>
    <property type="project" value="InterPro"/>
</dbReference>
<dbReference type="GO" id="GO:0036503">
    <property type="term" value="P:ERAD pathway"/>
    <property type="evidence" value="ECO:0007669"/>
    <property type="project" value="TreeGrafter"/>
</dbReference>
<keyword evidence="7" id="KW-1015">Disulfide bond</keyword>
<gene>
    <name evidence="10" type="ORF">TorRG33x02_350850</name>
</gene>
<keyword evidence="4" id="KW-0677">Repeat</keyword>
<evidence type="ECO:0000256" key="1">
    <source>
        <dbReference type="ARBA" id="ARBA00004115"/>
    </source>
</evidence>
<dbReference type="AlphaFoldDB" id="A0A2P5AGQ5"/>
<dbReference type="FunFam" id="2.60.120.200:FF:000048">
    <property type="entry name" value="Calnexin homolog"/>
    <property type="match status" value="1"/>
</dbReference>
<dbReference type="Pfam" id="PF00262">
    <property type="entry name" value="Calreticulin"/>
    <property type="match status" value="1"/>
</dbReference>
<keyword evidence="8" id="KW-0143">Chaperone</keyword>
<evidence type="ECO:0000256" key="7">
    <source>
        <dbReference type="ARBA" id="ARBA00023157"/>
    </source>
</evidence>
<dbReference type="STRING" id="63057.A0A2P5AGQ5"/>
<protein>
    <recommendedName>
        <fullName evidence="12">Calreticulin/calnexin</fullName>
    </recommendedName>
</protein>
<dbReference type="InterPro" id="IPR013320">
    <property type="entry name" value="ConA-like_dom_sf"/>
</dbReference>
<dbReference type="PROSITE" id="PS00805">
    <property type="entry name" value="CALRETICULIN_REPEAT"/>
    <property type="match status" value="1"/>
</dbReference>
<evidence type="ECO:0008006" key="12">
    <source>
        <dbReference type="Google" id="ProtNLM"/>
    </source>
</evidence>
<dbReference type="PANTHER" id="PTHR11073:SF1">
    <property type="entry name" value="CALNEXIN 14D-RELATED"/>
    <property type="match status" value="1"/>
</dbReference>
<dbReference type="InParanoid" id="A0A2P5AGQ5"/>
<keyword evidence="6" id="KW-0106">Calcium</keyword>
<dbReference type="OrthoDB" id="1805256at2759"/>
<dbReference type="GO" id="GO:0006457">
    <property type="term" value="P:protein folding"/>
    <property type="evidence" value="ECO:0007669"/>
    <property type="project" value="InterPro"/>
</dbReference>
<dbReference type="InterPro" id="IPR001580">
    <property type="entry name" value="Calret/calnex"/>
</dbReference>
<dbReference type="EMBL" id="JXTC01000867">
    <property type="protein sequence ID" value="PON35729.1"/>
    <property type="molecule type" value="Genomic_DNA"/>
</dbReference>
<evidence type="ECO:0000313" key="10">
    <source>
        <dbReference type="EMBL" id="PON35729.1"/>
    </source>
</evidence>
<comment type="similarity">
    <text evidence="2 8">Belongs to the calreticulin family.</text>
</comment>
<dbReference type="PRINTS" id="PR00626">
    <property type="entry name" value="CALRETICULIN"/>
</dbReference>